<protein>
    <submittedName>
        <fullName evidence="2">Uncharacterized protein</fullName>
    </submittedName>
</protein>
<gene>
    <name evidence="2" type="ORF">RHO25_005878</name>
</gene>
<feature type="compositionally biased region" description="Polar residues" evidence="1">
    <location>
        <begin position="29"/>
        <end position="47"/>
    </location>
</feature>
<feature type="compositionally biased region" description="Basic residues" evidence="1">
    <location>
        <begin position="1"/>
        <end position="11"/>
    </location>
</feature>
<evidence type="ECO:0000313" key="2">
    <source>
        <dbReference type="EMBL" id="WPB01255.1"/>
    </source>
</evidence>
<feature type="compositionally biased region" description="Polar residues" evidence="1">
    <location>
        <begin position="181"/>
        <end position="195"/>
    </location>
</feature>
<dbReference type="GeneID" id="90644192"/>
<evidence type="ECO:0000313" key="3">
    <source>
        <dbReference type="Proteomes" id="UP001302367"/>
    </source>
</evidence>
<name>A0ABZ0NNW6_CERBT</name>
<organism evidence="2 3">
    <name type="scientific">Cercospora beticola</name>
    <name type="common">Sugarbeet leaf spot fungus</name>
    <dbReference type="NCBI Taxonomy" id="122368"/>
    <lineage>
        <taxon>Eukaryota</taxon>
        <taxon>Fungi</taxon>
        <taxon>Dikarya</taxon>
        <taxon>Ascomycota</taxon>
        <taxon>Pezizomycotina</taxon>
        <taxon>Dothideomycetes</taxon>
        <taxon>Dothideomycetidae</taxon>
        <taxon>Mycosphaerellales</taxon>
        <taxon>Mycosphaerellaceae</taxon>
        <taxon>Cercospora</taxon>
    </lineage>
</organism>
<proteinExistence type="predicted"/>
<keyword evidence="3" id="KW-1185">Reference proteome</keyword>
<feature type="compositionally biased region" description="Acidic residues" evidence="1">
    <location>
        <begin position="297"/>
        <end position="308"/>
    </location>
</feature>
<feature type="region of interest" description="Disordered" evidence="1">
    <location>
        <begin position="133"/>
        <end position="158"/>
    </location>
</feature>
<evidence type="ECO:0000256" key="1">
    <source>
        <dbReference type="SAM" id="MobiDB-lite"/>
    </source>
</evidence>
<accession>A0ABZ0NNW6</accession>
<feature type="compositionally biased region" description="Basic and acidic residues" evidence="1">
    <location>
        <begin position="65"/>
        <end position="77"/>
    </location>
</feature>
<feature type="region of interest" description="Disordered" evidence="1">
    <location>
        <begin position="282"/>
        <end position="311"/>
    </location>
</feature>
<sequence>MGKTKNSRRMPTKGSKAARGMVILPVARSSRTGQATSNPESSTTSNAVLEPPVDDADTTQAETSEQDHNTTAESKPKFKLVSKEQKYFLNQIQFAVYTPSTNLHDFFNTIEDEHLSAAIEHLEFLHGREVEEQLNRNQSRLPEDPIFSAPPAPPTEDLRASRTHLTSLALRIRELQQVNQESAETTPFASNTSPEPANRPREALDKRTKELTSYICDICGTYISIVRFACVNKGCKTCSRREKSEKWGRRRNVWCSRECWEIRPLGADGWGECEIRAERVGHVGPDEGEGGGGEADGIGEGEEDGDEEVAVRGVREWRVVGTENEDGRERQRYELKRVEEEVDG</sequence>
<feature type="region of interest" description="Disordered" evidence="1">
    <location>
        <begin position="1"/>
        <end position="77"/>
    </location>
</feature>
<dbReference type="Proteomes" id="UP001302367">
    <property type="component" value="Chromosome 4"/>
</dbReference>
<dbReference type="EMBL" id="CP134187">
    <property type="protein sequence ID" value="WPB01255.1"/>
    <property type="molecule type" value="Genomic_DNA"/>
</dbReference>
<dbReference type="RefSeq" id="XP_065458785.1">
    <property type="nucleotide sequence ID" value="XM_065602713.1"/>
</dbReference>
<feature type="region of interest" description="Disordered" evidence="1">
    <location>
        <begin position="181"/>
        <end position="202"/>
    </location>
</feature>
<reference evidence="2 3" key="1">
    <citation type="submission" date="2023-09" db="EMBL/GenBank/DDBJ databases">
        <title>Complete-Gapless Cercospora beticola genome.</title>
        <authorList>
            <person name="Wyatt N.A."/>
            <person name="Spanner R.E."/>
            <person name="Bolton M.D."/>
        </authorList>
    </citation>
    <scope>NUCLEOTIDE SEQUENCE [LARGE SCALE GENOMIC DNA]</scope>
    <source>
        <strain evidence="2">Cb09-40</strain>
    </source>
</reference>